<evidence type="ECO:0000313" key="5">
    <source>
        <dbReference type="EMBL" id="KAA6434730.1"/>
    </source>
</evidence>
<reference evidence="5 7" key="2">
    <citation type="submission" date="2019-09" db="EMBL/GenBank/DDBJ databases">
        <title>A bacterium isolated from glacier soil.</title>
        <authorList>
            <person name="Liu Q."/>
        </authorList>
    </citation>
    <scope>NUCLEOTIDE SEQUENCE [LARGE SCALE GENOMIC DNA]</scope>
    <source>
        <strain evidence="5 7">MDT1-10-3</strain>
    </source>
</reference>
<feature type="domain" description="S-adenosyl-l-methionine hydroxide adenosyltransferase N-terminal" evidence="3">
    <location>
        <begin position="4"/>
        <end position="142"/>
    </location>
</feature>
<evidence type="ECO:0000313" key="7">
    <source>
        <dbReference type="Proteomes" id="UP000323866"/>
    </source>
</evidence>
<gene>
    <name evidence="6" type="ORF">ACD591_05120</name>
    <name evidence="5" type="ORF">FOE74_11180</name>
</gene>
<dbReference type="InterPro" id="IPR023228">
    <property type="entry name" value="SAM_OH_AdoTrfase_N_sf"/>
</dbReference>
<dbReference type="SUPFAM" id="SSF101852">
    <property type="entry name" value="Bacterial fluorinating enzyme, C-terminal domain"/>
    <property type="match status" value="1"/>
</dbReference>
<dbReference type="EMBL" id="JBGOGF010000002">
    <property type="protein sequence ID" value="MFA1770663.1"/>
    <property type="molecule type" value="Genomic_DNA"/>
</dbReference>
<comment type="caution">
    <text evidence="5">The sequence shown here is derived from an EMBL/GenBank/DDBJ whole genome shotgun (WGS) entry which is preliminary data.</text>
</comment>
<dbReference type="SUPFAM" id="SSF102522">
    <property type="entry name" value="Bacterial fluorinating enzyme, N-terminal domain"/>
    <property type="match status" value="1"/>
</dbReference>
<reference evidence="5 7" key="1">
    <citation type="submission" date="2019-07" db="EMBL/GenBank/DDBJ databases">
        <authorList>
            <person name="Qu J.-H."/>
        </authorList>
    </citation>
    <scope>NUCLEOTIDE SEQUENCE [LARGE SCALE GENOMIC DNA]</scope>
    <source>
        <strain evidence="5 7">MDT1-10-3</strain>
    </source>
</reference>
<dbReference type="Gene3D" id="2.40.30.90">
    <property type="entry name" value="Bacterial fluorinating enzyme like"/>
    <property type="match status" value="1"/>
</dbReference>
<keyword evidence="1" id="KW-0949">S-adenosyl-L-methionine</keyword>
<sequence length="260" mass="28284">MGILTFMSDFGTTDHYVAAVKAKILTINPAQVIVDISHHVEPFNIAHGFHVINAVFQDFPAGTVHLIAIDTHGSRSGRYQVARHKGHYFVCADNGLLSLLTESDPEQLIDLPAQPDSSSPARDVMVPAAVALAQGASMAEVGELADGMVQLINRQLRLNDHSITGHVVHVDHYGNLITDISKDSVEAIGHGRRCSIHFNREVIDRVSTRYSQPSEGDSVALFNRQGFLTIGINKGHASELLGMYFDSPVEVRFAPEPADS</sequence>
<evidence type="ECO:0000313" key="6">
    <source>
        <dbReference type="EMBL" id="MFA1770663.1"/>
    </source>
</evidence>
<evidence type="ECO:0000313" key="8">
    <source>
        <dbReference type="Proteomes" id="UP001570846"/>
    </source>
</evidence>
<dbReference type="InterPro" id="IPR002747">
    <property type="entry name" value="SAM_OH_AdoTrfase"/>
</dbReference>
<feature type="domain" description="S-adenosyl-l-methionine hydroxide adenosyltransferase C-terminal" evidence="4">
    <location>
        <begin position="165"/>
        <end position="249"/>
    </location>
</feature>
<dbReference type="Pfam" id="PF20257">
    <property type="entry name" value="SAM_HAT_C"/>
    <property type="match status" value="1"/>
</dbReference>
<evidence type="ECO:0000259" key="3">
    <source>
        <dbReference type="Pfam" id="PF01887"/>
    </source>
</evidence>
<dbReference type="InterPro" id="IPR046470">
    <property type="entry name" value="SAM_HAT_C"/>
</dbReference>
<dbReference type="PANTHER" id="PTHR35092">
    <property type="entry name" value="CHLORINASE MJ1651"/>
    <property type="match status" value="1"/>
</dbReference>
<evidence type="ECO:0000259" key="4">
    <source>
        <dbReference type="Pfam" id="PF20257"/>
    </source>
</evidence>
<keyword evidence="8" id="KW-1185">Reference proteome</keyword>
<dbReference type="PIRSF" id="PIRSF006779">
    <property type="entry name" value="UCP006779"/>
    <property type="match status" value="1"/>
</dbReference>
<dbReference type="Gene3D" id="3.40.50.10790">
    <property type="entry name" value="S-adenosyl-l-methionine hydroxide adenosyltransferase, N-terminal"/>
    <property type="match status" value="1"/>
</dbReference>
<protein>
    <submittedName>
        <fullName evidence="6">S-adenosyl-l-methionine hydroxide adenosyltransferase family protein</fullName>
    </submittedName>
    <submittedName>
        <fullName evidence="5">SAM-dependent chlorinase/fluorinase</fullName>
    </submittedName>
</protein>
<dbReference type="InterPro" id="IPR023227">
    <property type="entry name" value="SAM_OH_AdoTrfase_C_sf"/>
</dbReference>
<dbReference type="Pfam" id="PF01887">
    <property type="entry name" value="SAM_HAT_N"/>
    <property type="match status" value="1"/>
</dbReference>
<dbReference type="PANTHER" id="PTHR35092:SF1">
    <property type="entry name" value="CHLORINASE MJ1651"/>
    <property type="match status" value="1"/>
</dbReference>
<organism evidence="5 7">
    <name type="scientific">Rufibacter glacialis</name>
    <dbReference type="NCBI Taxonomy" id="1259555"/>
    <lineage>
        <taxon>Bacteria</taxon>
        <taxon>Pseudomonadati</taxon>
        <taxon>Bacteroidota</taxon>
        <taxon>Cytophagia</taxon>
        <taxon>Cytophagales</taxon>
        <taxon>Hymenobacteraceae</taxon>
        <taxon>Rufibacter</taxon>
    </lineage>
</organism>
<dbReference type="RefSeq" id="WP_149098672.1">
    <property type="nucleotide sequence ID" value="NZ_BMMG01000003.1"/>
</dbReference>
<dbReference type="EMBL" id="VKKZ01000020">
    <property type="protein sequence ID" value="KAA6434730.1"/>
    <property type="molecule type" value="Genomic_DNA"/>
</dbReference>
<evidence type="ECO:0000256" key="1">
    <source>
        <dbReference type="ARBA" id="ARBA00022691"/>
    </source>
</evidence>
<dbReference type="OrthoDB" id="9792195at2"/>
<dbReference type="AlphaFoldDB" id="A0A5M8QIF0"/>
<accession>A0A5M8QIF0</accession>
<dbReference type="Proteomes" id="UP000323866">
    <property type="component" value="Unassembled WGS sequence"/>
</dbReference>
<reference evidence="6 8" key="3">
    <citation type="submission" date="2024-08" db="EMBL/GenBank/DDBJ databases">
        <authorList>
            <person name="Wei W."/>
        </authorList>
    </citation>
    <scope>NUCLEOTIDE SEQUENCE [LARGE SCALE GENOMIC DNA]</scope>
    <source>
        <strain evidence="6 8">XU2</strain>
    </source>
</reference>
<name>A0A5M8QIF0_9BACT</name>
<comment type="similarity">
    <text evidence="2">Belongs to the SAM hydrolase / SAM-dependent halogenase family.</text>
</comment>
<proteinExistence type="inferred from homology"/>
<dbReference type="InterPro" id="IPR046469">
    <property type="entry name" value="SAM_HAT_N"/>
</dbReference>
<evidence type="ECO:0000256" key="2">
    <source>
        <dbReference type="ARBA" id="ARBA00024035"/>
    </source>
</evidence>
<dbReference type="Proteomes" id="UP001570846">
    <property type="component" value="Unassembled WGS sequence"/>
</dbReference>